<gene>
    <name evidence="8" type="ORF">GCM10011399_17350</name>
</gene>
<evidence type="ECO:0000256" key="5">
    <source>
        <dbReference type="SAM" id="MobiDB-lite"/>
    </source>
</evidence>
<dbReference type="InterPro" id="IPR002052">
    <property type="entry name" value="DNA_methylase_N6_adenine_CS"/>
</dbReference>
<dbReference type="AlphaFoldDB" id="A0A917EYD9"/>
<evidence type="ECO:0008006" key="10">
    <source>
        <dbReference type="Google" id="ProtNLM"/>
    </source>
</evidence>
<dbReference type="SUPFAM" id="SSF53335">
    <property type="entry name" value="S-adenosyl-L-methionine-dependent methyltransferases"/>
    <property type="match status" value="1"/>
</dbReference>
<feature type="domain" description="RlmG N-terminal" evidence="7">
    <location>
        <begin position="9"/>
        <end position="179"/>
    </location>
</feature>
<dbReference type="RefSeq" id="WP_188676948.1">
    <property type="nucleotide sequence ID" value="NZ_BMGP01000003.1"/>
</dbReference>
<dbReference type="GO" id="GO:0032259">
    <property type="term" value="P:methylation"/>
    <property type="evidence" value="ECO:0007669"/>
    <property type="project" value="UniProtKB-KW"/>
</dbReference>
<dbReference type="EMBL" id="BMGP01000003">
    <property type="protein sequence ID" value="GGF24349.1"/>
    <property type="molecule type" value="Genomic_DNA"/>
</dbReference>
<dbReference type="GO" id="GO:0008757">
    <property type="term" value="F:S-adenosylmethionine-dependent methyltransferase activity"/>
    <property type="evidence" value="ECO:0007669"/>
    <property type="project" value="InterPro"/>
</dbReference>
<proteinExistence type="predicted"/>
<dbReference type="Pfam" id="PF26049">
    <property type="entry name" value="RLMG_N"/>
    <property type="match status" value="1"/>
</dbReference>
<dbReference type="InterPro" id="IPR058679">
    <property type="entry name" value="RlmG_N"/>
</dbReference>
<dbReference type="PANTHER" id="PTHR47816:SF5">
    <property type="entry name" value="RIBOSOMAL RNA LARGE SUBUNIT METHYLTRANSFERASE G"/>
    <property type="match status" value="1"/>
</dbReference>
<dbReference type="GO" id="GO:0003676">
    <property type="term" value="F:nucleic acid binding"/>
    <property type="evidence" value="ECO:0007669"/>
    <property type="project" value="InterPro"/>
</dbReference>
<evidence type="ECO:0000256" key="4">
    <source>
        <dbReference type="ARBA" id="ARBA00022679"/>
    </source>
</evidence>
<evidence type="ECO:0000259" key="6">
    <source>
        <dbReference type="Pfam" id="PF05175"/>
    </source>
</evidence>
<dbReference type="CDD" id="cd02440">
    <property type="entry name" value="AdoMet_MTases"/>
    <property type="match status" value="1"/>
</dbReference>
<keyword evidence="3" id="KW-0489">Methyltransferase</keyword>
<keyword evidence="9" id="KW-1185">Reference proteome</keyword>
<name>A0A917EYD9_9MICO</name>
<keyword evidence="1" id="KW-0963">Cytoplasm</keyword>
<evidence type="ECO:0000256" key="2">
    <source>
        <dbReference type="ARBA" id="ARBA00022552"/>
    </source>
</evidence>
<dbReference type="InterPro" id="IPR029063">
    <property type="entry name" value="SAM-dependent_MTases_sf"/>
</dbReference>
<accession>A0A917EYD9</accession>
<keyword evidence="2" id="KW-0698">rRNA processing</keyword>
<dbReference type="InterPro" id="IPR007848">
    <property type="entry name" value="Small_mtfrase_dom"/>
</dbReference>
<dbReference type="PROSITE" id="PS00092">
    <property type="entry name" value="N6_MTASE"/>
    <property type="match status" value="1"/>
</dbReference>
<protein>
    <recommendedName>
        <fullName evidence="10">SAM-dependent methyltransferase</fullName>
    </recommendedName>
</protein>
<evidence type="ECO:0000259" key="7">
    <source>
        <dbReference type="Pfam" id="PF26049"/>
    </source>
</evidence>
<dbReference type="Gene3D" id="3.40.50.150">
    <property type="entry name" value="Vaccinia Virus protein VP39"/>
    <property type="match status" value="2"/>
</dbReference>
<dbReference type="GO" id="GO:0008170">
    <property type="term" value="F:N-methyltransferase activity"/>
    <property type="evidence" value="ECO:0007669"/>
    <property type="project" value="UniProtKB-ARBA"/>
</dbReference>
<reference evidence="8 9" key="1">
    <citation type="journal article" date="2014" name="Int. J. Syst. Evol. Microbiol.">
        <title>Complete genome sequence of Corynebacterium casei LMG S-19264T (=DSM 44701T), isolated from a smear-ripened cheese.</title>
        <authorList>
            <consortium name="US DOE Joint Genome Institute (JGI-PGF)"/>
            <person name="Walter F."/>
            <person name="Albersmeier A."/>
            <person name="Kalinowski J."/>
            <person name="Ruckert C."/>
        </authorList>
    </citation>
    <scope>NUCLEOTIDE SEQUENCE [LARGE SCALE GENOMIC DNA]</scope>
    <source>
        <strain evidence="8 9">CGMCC 1.12976</strain>
    </source>
</reference>
<evidence type="ECO:0000313" key="9">
    <source>
        <dbReference type="Proteomes" id="UP000598775"/>
    </source>
</evidence>
<dbReference type="PANTHER" id="PTHR47816">
    <property type="entry name" value="RIBOSOMAL RNA SMALL SUBUNIT METHYLTRANSFERASE C"/>
    <property type="match status" value="1"/>
</dbReference>
<organism evidence="8 9">
    <name type="scientific">Subtercola lobariae</name>
    <dbReference type="NCBI Taxonomy" id="1588641"/>
    <lineage>
        <taxon>Bacteria</taxon>
        <taxon>Bacillati</taxon>
        <taxon>Actinomycetota</taxon>
        <taxon>Actinomycetes</taxon>
        <taxon>Micrococcales</taxon>
        <taxon>Microbacteriaceae</taxon>
        <taxon>Subtercola</taxon>
    </lineage>
</organism>
<sequence length="407" mass="42805">MSEFSYRLLRRWPDVEAPNLFASDASDRLILDEAFATLAGVHDGRDVVVIGDRYGALTLGVSFEHGLSGIRVHQDALSGELALAANAEEFELSSCFESRALDESLLAGARVVLLQLPRSLAELDEIADAVARYAADDVVVFAGGRIKHLSLAMNDVLGHYFGTLDVSLARQKSRVLVARGSRRPVDARPYPKLVVNPELGLTIAAHGGAFSGTTLDIGTRFLLTFFDQIDPAARTAIDLGCGTGVLAAVLATQRPELSVIATDQSAAAVESAAATVLANGLGGRVSVVRDTGLAQQPDDSADVIVCNPPFHVGSSVHTGVALAMLRDTGRVLRGGGQLFTVFNSHLAYQPELRRLVGPTKVLGQNTKFTVTVSTKKVLAKGGAPTNTVPATTTPAMTVPATTTPEGT</sequence>
<comment type="caution">
    <text evidence="8">The sequence shown here is derived from an EMBL/GenBank/DDBJ whole genome shotgun (WGS) entry which is preliminary data.</text>
</comment>
<evidence type="ECO:0000313" key="8">
    <source>
        <dbReference type="EMBL" id="GGF24349.1"/>
    </source>
</evidence>
<dbReference type="Proteomes" id="UP000598775">
    <property type="component" value="Unassembled WGS sequence"/>
</dbReference>
<keyword evidence="4" id="KW-0808">Transferase</keyword>
<dbReference type="Pfam" id="PF05175">
    <property type="entry name" value="MTS"/>
    <property type="match status" value="1"/>
</dbReference>
<evidence type="ECO:0000256" key="1">
    <source>
        <dbReference type="ARBA" id="ARBA00022490"/>
    </source>
</evidence>
<feature type="domain" description="Methyltransferase small" evidence="6">
    <location>
        <begin position="201"/>
        <end position="371"/>
    </location>
</feature>
<evidence type="ECO:0000256" key="3">
    <source>
        <dbReference type="ARBA" id="ARBA00022603"/>
    </source>
</evidence>
<feature type="region of interest" description="Disordered" evidence="5">
    <location>
        <begin position="383"/>
        <end position="407"/>
    </location>
</feature>
<dbReference type="InterPro" id="IPR046977">
    <property type="entry name" value="RsmC/RlmG"/>
</dbReference>
<dbReference type="GO" id="GO:0006364">
    <property type="term" value="P:rRNA processing"/>
    <property type="evidence" value="ECO:0007669"/>
    <property type="project" value="UniProtKB-KW"/>
</dbReference>